<dbReference type="InterPro" id="IPR006111">
    <property type="entry name" value="Rpo6/Rpb6"/>
</dbReference>
<dbReference type="EMBL" id="CAJNYV010006043">
    <property type="protein sequence ID" value="CAF3797135.1"/>
    <property type="molecule type" value="Genomic_DNA"/>
</dbReference>
<dbReference type="PIRSF" id="PIRSF000778">
    <property type="entry name" value="RpoK/RPB6"/>
    <property type="match status" value="1"/>
</dbReference>
<dbReference type="GO" id="GO:0003899">
    <property type="term" value="F:DNA-directed RNA polymerase activity"/>
    <property type="evidence" value="ECO:0007669"/>
    <property type="project" value="InterPro"/>
</dbReference>
<dbReference type="InterPro" id="IPR036161">
    <property type="entry name" value="RPB6/omega-like_sf"/>
</dbReference>
<dbReference type="NCBIfam" id="NF002208">
    <property type="entry name" value="PRK01099.1-3"/>
    <property type="match status" value="1"/>
</dbReference>
<dbReference type="PROSITE" id="PS01111">
    <property type="entry name" value="RNA_POL_K_14KD"/>
    <property type="match status" value="1"/>
</dbReference>
<dbReference type="SUPFAM" id="SSF63562">
    <property type="entry name" value="RPB6/omega subunit-like"/>
    <property type="match status" value="2"/>
</dbReference>
<keyword evidence="4" id="KW-0539">Nucleus</keyword>
<evidence type="ECO:0000256" key="3">
    <source>
        <dbReference type="ARBA" id="ARBA00023163"/>
    </source>
</evidence>
<evidence type="ECO:0000313" key="8">
    <source>
        <dbReference type="EMBL" id="CAF3797135.1"/>
    </source>
</evidence>
<proteinExistence type="inferred from homology"/>
<dbReference type="PANTHER" id="PTHR47227">
    <property type="entry name" value="DNA-DIRECTED RNA POLYMERASE SUBUNIT K"/>
    <property type="match status" value="1"/>
</dbReference>
<dbReference type="InterPro" id="IPR028363">
    <property type="entry name" value="RPB6"/>
</dbReference>
<dbReference type="Proteomes" id="UP000663865">
    <property type="component" value="Unassembled WGS sequence"/>
</dbReference>
<sequence length="201" mass="22847">MADDGDFDDGGGDMGMDDDIDDDEFNEDDQDPDGDQNAQTDKQQLQGDDRMEIFNEDDANAAQAALRTDPSKRTTTPYMTKYERARVLGTRALQIAMCAPLMVEPDGETDPLQIAMRELKEKKIPMIIRRYLPDGSYEDWSTRALQIAMCAPLMVEPDGETDPLQIAMRELKEKKIPMIIRRYLPDGSYEDWSIDELILTD</sequence>
<keyword evidence="2" id="KW-0240">DNA-directed RNA polymerase</keyword>
<dbReference type="AlphaFoldDB" id="A0A819BTR1"/>
<accession>A0A819BTR1</accession>
<feature type="region of interest" description="Disordered" evidence="7">
    <location>
        <begin position="1"/>
        <end position="52"/>
    </location>
</feature>
<evidence type="ECO:0000256" key="7">
    <source>
        <dbReference type="SAM" id="MobiDB-lite"/>
    </source>
</evidence>
<dbReference type="GO" id="GO:0005665">
    <property type="term" value="C:RNA polymerase II, core complex"/>
    <property type="evidence" value="ECO:0007669"/>
    <property type="project" value="InterPro"/>
</dbReference>
<evidence type="ECO:0000256" key="6">
    <source>
        <dbReference type="ARBA" id="ARBA00030456"/>
    </source>
</evidence>
<organism evidence="8 9">
    <name type="scientific">Rotaria socialis</name>
    <dbReference type="NCBI Taxonomy" id="392032"/>
    <lineage>
        <taxon>Eukaryota</taxon>
        <taxon>Metazoa</taxon>
        <taxon>Spiralia</taxon>
        <taxon>Gnathifera</taxon>
        <taxon>Rotifera</taxon>
        <taxon>Eurotatoria</taxon>
        <taxon>Bdelloidea</taxon>
        <taxon>Philodinida</taxon>
        <taxon>Philodinidae</taxon>
        <taxon>Rotaria</taxon>
    </lineage>
</organism>
<protein>
    <recommendedName>
        <fullName evidence="6">RPB6 homolog</fullName>
    </recommendedName>
</protein>
<evidence type="ECO:0000256" key="4">
    <source>
        <dbReference type="ARBA" id="ARBA00023242"/>
    </source>
</evidence>
<evidence type="ECO:0000256" key="1">
    <source>
        <dbReference type="ARBA" id="ARBA00004123"/>
    </source>
</evidence>
<dbReference type="GO" id="GO:0003677">
    <property type="term" value="F:DNA binding"/>
    <property type="evidence" value="ECO:0007669"/>
    <property type="project" value="InterPro"/>
</dbReference>
<dbReference type="SMART" id="SM01409">
    <property type="entry name" value="RNA_pol_Rpb6"/>
    <property type="match status" value="1"/>
</dbReference>
<comment type="subcellular location">
    <subcellularLocation>
        <location evidence="1">Nucleus</location>
    </subcellularLocation>
</comment>
<gene>
    <name evidence="8" type="ORF">KIK155_LOCUS32217</name>
</gene>
<dbReference type="GO" id="GO:0006360">
    <property type="term" value="P:transcription by RNA polymerase I"/>
    <property type="evidence" value="ECO:0007669"/>
    <property type="project" value="TreeGrafter"/>
</dbReference>
<dbReference type="PIRSF" id="PIRSF500154">
    <property type="entry name" value="RPB6"/>
    <property type="match status" value="1"/>
</dbReference>
<evidence type="ECO:0000256" key="5">
    <source>
        <dbReference type="ARBA" id="ARBA00025773"/>
    </source>
</evidence>
<dbReference type="PANTHER" id="PTHR47227:SF5">
    <property type="entry name" value="DNA-DIRECTED RNA POLYMERASES I, II, AND III SUBUNIT RPABC2"/>
    <property type="match status" value="1"/>
</dbReference>
<dbReference type="Gene3D" id="3.90.940.10">
    <property type="match status" value="2"/>
</dbReference>
<reference evidence="8" key="1">
    <citation type="submission" date="2021-02" db="EMBL/GenBank/DDBJ databases">
        <authorList>
            <person name="Nowell W R."/>
        </authorList>
    </citation>
    <scope>NUCLEOTIDE SEQUENCE</scope>
</reference>
<comment type="caution">
    <text evidence="8">The sequence shown here is derived from an EMBL/GenBank/DDBJ whole genome shotgun (WGS) entry which is preliminary data.</text>
</comment>
<keyword evidence="3" id="KW-0804">Transcription</keyword>
<comment type="similarity">
    <text evidence="5">Belongs to the archaeal Rpo6/eukaryotic RPB6 RNA polymerase subunit family.</text>
</comment>
<dbReference type="GO" id="GO:0005736">
    <property type="term" value="C:RNA polymerase I complex"/>
    <property type="evidence" value="ECO:0007669"/>
    <property type="project" value="TreeGrafter"/>
</dbReference>
<name>A0A819BTR1_9BILA</name>
<dbReference type="GO" id="GO:0042797">
    <property type="term" value="P:tRNA transcription by RNA polymerase III"/>
    <property type="evidence" value="ECO:0007669"/>
    <property type="project" value="TreeGrafter"/>
</dbReference>
<dbReference type="InterPro" id="IPR006110">
    <property type="entry name" value="Pol_omega/Rpo6/RPB6"/>
</dbReference>
<dbReference type="GO" id="GO:0006366">
    <property type="term" value="P:transcription by RNA polymerase II"/>
    <property type="evidence" value="ECO:0007669"/>
    <property type="project" value="TreeGrafter"/>
</dbReference>
<dbReference type="InterPro" id="IPR020708">
    <property type="entry name" value="DNA-dir_RNA_polK_14-18kDa_CS"/>
</dbReference>
<feature type="compositionally biased region" description="Acidic residues" evidence="7">
    <location>
        <begin position="1"/>
        <end position="34"/>
    </location>
</feature>
<dbReference type="GO" id="GO:0005666">
    <property type="term" value="C:RNA polymerase III complex"/>
    <property type="evidence" value="ECO:0007669"/>
    <property type="project" value="TreeGrafter"/>
</dbReference>
<dbReference type="Pfam" id="PF01192">
    <property type="entry name" value="RNA_pol_Rpb6"/>
    <property type="match status" value="1"/>
</dbReference>
<evidence type="ECO:0000313" key="9">
    <source>
        <dbReference type="Proteomes" id="UP000663865"/>
    </source>
</evidence>
<evidence type="ECO:0000256" key="2">
    <source>
        <dbReference type="ARBA" id="ARBA00022478"/>
    </source>
</evidence>